<reference evidence="3 4" key="1">
    <citation type="submission" date="2021-06" db="EMBL/GenBank/DDBJ databases">
        <authorList>
            <person name="Kallberg Y."/>
            <person name="Tangrot J."/>
            <person name="Rosling A."/>
        </authorList>
    </citation>
    <scope>NUCLEOTIDE SEQUENCE [LARGE SCALE GENOMIC DNA]</scope>
    <source>
        <strain evidence="3 4">120-4 pot B 10/14</strain>
    </source>
</reference>
<feature type="transmembrane region" description="Helical" evidence="2">
    <location>
        <begin position="215"/>
        <end position="233"/>
    </location>
</feature>
<dbReference type="Proteomes" id="UP000789901">
    <property type="component" value="Unassembled WGS sequence"/>
</dbReference>
<comment type="caution">
    <text evidence="3">The sequence shown here is derived from an EMBL/GenBank/DDBJ whole genome shotgun (WGS) entry which is preliminary data.</text>
</comment>
<keyword evidence="4" id="KW-1185">Reference proteome</keyword>
<evidence type="ECO:0000313" key="4">
    <source>
        <dbReference type="Proteomes" id="UP000789901"/>
    </source>
</evidence>
<dbReference type="EMBL" id="CAJVQB010004798">
    <property type="protein sequence ID" value="CAG8645971.1"/>
    <property type="molecule type" value="Genomic_DNA"/>
</dbReference>
<evidence type="ECO:0000256" key="2">
    <source>
        <dbReference type="SAM" id="Phobius"/>
    </source>
</evidence>
<feature type="transmembrane region" description="Helical" evidence="2">
    <location>
        <begin position="59"/>
        <end position="82"/>
    </location>
</feature>
<feature type="region of interest" description="Disordered" evidence="1">
    <location>
        <begin position="1"/>
        <end position="29"/>
    </location>
</feature>
<evidence type="ECO:0000313" key="3">
    <source>
        <dbReference type="EMBL" id="CAG8645971.1"/>
    </source>
</evidence>
<feature type="transmembrane region" description="Helical" evidence="2">
    <location>
        <begin position="94"/>
        <end position="115"/>
    </location>
</feature>
<protein>
    <submittedName>
        <fullName evidence="3">39375_t:CDS:1</fullName>
    </submittedName>
</protein>
<organism evidence="3 4">
    <name type="scientific">Gigaspora margarita</name>
    <dbReference type="NCBI Taxonomy" id="4874"/>
    <lineage>
        <taxon>Eukaryota</taxon>
        <taxon>Fungi</taxon>
        <taxon>Fungi incertae sedis</taxon>
        <taxon>Mucoromycota</taxon>
        <taxon>Glomeromycotina</taxon>
        <taxon>Glomeromycetes</taxon>
        <taxon>Diversisporales</taxon>
        <taxon>Gigasporaceae</taxon>
        <taxon>Gigaspora</taxon>
    </lineage>
</organism>
<accession>A0ABN7UPF1</accession>
<evidence type="ECO:0000256" key="1">
    <source>
        <dbReference type="SAM" id="MobiDB-lite"/>
    </source>
</evidence>
<gene>
    <name evidence="3" type="ORF">GMARGA_LOCUS9098</name>
</gene>
<keyword evidence="2" id="KW-0472">Membrane</keyword>
<keyword evidence="2" id="KW-0812">Transmembrane</keyword>
<proteinExistence type="predicted"/>
<name>A0ABN7UPF1_GIGMA</name>
<sequence>MAHEQKTFYMKNKYDPKNSEKQKEKADKSEDFKIQRSKFLLLRLKCEYDRFKKLRTFRIVNLITNLIISISSIILGFIYTSIDHNQQLVSSFNFQGFSLSFGGIGVVTTTLATLFKFKIGKKQNGDEKNNEIFEALKDMIEKKDPNSDKATSNFIIDKLVIDKAYLQWIADEETTDFRYLVYLHRRLLGLNYYMKRETILHSFINSSDQHNLRHALFWMGEVYLLTQLITFWFDIVEIVFLRHAGAYQENDKSWTIRFTEMRHYQPIILSLQEESLVKKILNGTYIQTYFPETLLARYHDRNVHNITVNGSEKPEVIESGHSNESDSEEIKSESNVTKCDKFDIDKFENRYFITSYPLIFKIIGYDYTETKNYRLHKSDKAIFFAV</sequence>
<keyword evidence="2" id="KW-1133">Transmembrane helix</keyword>